<reference evidence="1" key="1">
    <citation type="submission" date="2023-10" db="EMBL/GenBank/DDBJ databases">
        <authorList>
            <person name="Chen Y."/>
            <person name="Shah S."/>
            <person name="Dougan E. K."/>
            <person name="Thang M."/>
            <person name="Chan C."/>
        </authorList>
    </citation>
    <scope>NUCLEOTIDE SEQUENCE [LARGE SCALE GENOMIC DNA]</scope>
</reference>
<protein>
    <recommendedName>
        <fullName evidence="3">Reverse transcriptase domain-containing protein</fullName>
    </recommendedName>
</protein>
<evidence type="ECO:0000313" key="1">
    <source>
        <dbReference type="EMBL" id="CAK0812140.1"/>
    </source>
</evidence>
<gene>
    <name evidence="1" type="ORF">PCOR1329_LOCUS16497</name>
</gene>
<feature type="non-terminal residue" evidence="1">
    <location>
        <position position="229"/>
    </location>
</feature>
<evidence type="ECO:0008006" key="3">
    <source>
        <dbReference type="Google" id="ProtNLM"/>
    </source>
</evidence>
<evidence type="ECO:0000313" key="2">
    <source>
        <dbReference type="Proteomes" id="UP001189429"/>
    </source>
</evidence>
<dbReference type="EMBL" id="CAUYUJ010005066">
    <property type="protein sequence ID" value="CAK0812140.1"/>
    <property type="molecule type" value="Genomic_DNA"/>
</dbReference>
<name>A0ABN9R328_9DINO</name>
<accession>A0ABN9R328</accession>
<organism evidence="1 2">
    <name type="scientific">Prorocentrum cordatum</name>
    <dbReference type="NCBI Taxonomy" id="2364126"/>
    <lineage>
        <taxon>Eukaryota</taxon>
        <taxon>Sar</taxon>
        <taxon>Alveolata</taxon>
        <taxon>Dinophyceae</taxon>
        <taxon>Prorocentrales</taxon>
        <taxon>Prorocentraceae</taxon>
        <taxon>Prorocentrum</taxon>
    </lineage>
</organism>
<feature type="non-terminal residue" evidence="1">
    <location>
        <position position="1"/>
    </location>
</feature>
<dbReference type="Proteomes" id="UP001189429">
    <property type="component" value="Unassembled WGS sequence"/>
</dbReference>
<sequence length="229" mass="24801">KSGKGTLRLAFDTRAANEGFEPPPKTTLPTSAAWAALESEHPAVVAQGDIQRAFYHVAARHGEVLHASDHLIDCWESRRPLASDCILQPMVRTFPTGWSWSLFFCQGILRRTLVQNGFSDECPIEDGRPSPALLSRSCAAAAGYVDNFAVAGGDAATVAEKRDMITRTLEDWGLPVHAIDEASSVPMFTGLEINGHMGTARAKPTSILRLRRAILAVLRPGAASPRMLE</sequence>
<keyword evidence="2" id="KW-1185">Reference proteome</keyword>
<comment type="caution">
    <text evidence="1">The sequence shown here is derived from an EMBL/GenBank/DDBJ whole genome shotgun (WGS) entry which is preliminary data.</text>
</comment>
<proteinExistence type="predicted"/>